<dbReference type="PANTHER" id="PTHR43775">
    <property type="entry name" value="FATTY ACID SYNTHASE"/>
    <property type="match status" value="1"/>
</dbReference>
<dbReference type="GO" id="GO:0006633">
    <property type="term" value="P:fatty acid biosynthetic process"/>
    <property type="evidence" value="ECO:0007669"/>
    <property type="project" value="InterPro"/>
</dbReference>
<comment type="caution">
    <text evidence="15">The sequence shown here is derived from an EMBL/GenBank/DDBJ whole genome shotgun (WGS) entry which is preliminary data.</text>
</comment>
<dbReference type="SMART" id="SM00823">
    <property type="entry name" value="PKS_PP"/>
    <property type="match status" value="2"/>
</dbReference>
<dbReference type="Pfam" id="PF00550">
    <property type="entry name" value="PP-binding"/>
    <property type="match status" value="2"/>
</dbReference>
<evidence type="ECO:0000256" key="5">
    <source>
        <dbReference type="ARBA" id="ARBA00022679"/>
    </source>
</evidence>
<dbReference type="SUPFAM" id="SSF55048">
    <property type="entry name" value="Probable ACP-binding domain of malonyl-CoA ACP transacylase"/>
    <property type="match status" value="1"/>
</dbReference>
<dbReference type="InterPro" id="IPR020845">
    <property type="entry name" value="AMP-binding_CS"/>
</dbReference>
<feature type="region of interest" description="N-terminal hotdog fold" evidence="10">
    <location>
        <begin position="941"/>
        <end position="1074"/>
    </location>
</feature>
<dbReference type="InterPro" id="IPR006162">
    <property type="entry name" value="Ppantetheine_attach_site"/>
</dbReference>
<evidence type="ECO:0000313" key="16">
    <source>
        <dbReference type="Proteomes" id="UP000562929"/>
    </source>
</evidence>
<dbReference type="Pfam" id="PF23114">
    <property type="entry name" value="NAD-bd_HRPKS_sdrA"/>
    <property type="match status" value="1"/>
</dbReference>
<dbReference type="SMART" id="SM00827">
    <property type="entry name" value="PKS_AT"/>
    <property type="match status" value="1"/>
</dbReference>
<dbReference type="Pfam" id="PF07993">
    <property type="entry name" value="NAD_binding_4"/>
    <property type="match status" value="1"/>
</dbReference>
<sequence length="3954" mass="432400">MSLQKPIEEPIAVVGVACRFPGGANSPSKLWDLLCEKRDVQQTISRFNVDGFYDDNGEKSGCTNAKKAYLLSEDIRLFDAAFFRTSPHEAESMDPQQRILLETVYEATEDAGIPLKPDGSNVAVYVGNMTGDYHEMLLRDPQHLPKYMATGTARSILSNRVSYFFNWKGPSVTIDTACSSSLVAVHEAVTTLRLGVSDVACAAGTNLILGPEMMISESKLHMLSPTGRSNMWSASADGYARGEGVAAVILKTLSRALKDGDHIHALIRATGVNSDGRTSGITLPSSESQKELIRRTYANAGLDYSSDAGRCQFFEAHGTGTPAGDPIEARAIHEAFFDDSKGNPEAMILVGSIKTAIGHLEGCAGLAGLIKAVEAVRRGVVPPNLHFDKLNPAIVPYSNHLKIVTDVLPWPELPPNTPRRVSVNSFGFGGTNAHAIVENFQDNTTDKRLLGERIVTPLVVSANSEHSLRGLVDALRERLGAMDDDEELGRILFTLAERRTQLPLRATFSAHSVQALRKRLEEATTSASDAEPMAFLQDVRQPGQRGRIMGVFTGQGAQWPTMGRELLRESAFARSLMTKLEESLAALPEPPAWRLTEQCIADADASRLGEAAVSQPLCTAIQLIVVELLRRAGVRFSCVVGHSSGEIAAAYAAGFISVEDAIRIAYCRGVCAGLARGSDGQRGAMMAAGLPYDEAVNLCSERFPGRLSVAASNSPSGVTLSGDQDAVDEAVALLQQRGIFTRILKVDTAYHSSHMVPCAGPYLSLLEACKIRPMAGDPSCEWYSSVIGQRMDGSRHADLLSAEYWKENMIKPVFFTQAIELAAKMSVPPCHVALEVGPHPALKGPFGQTIKQTLGAQLPYQATLVRGVDDVEALSNTLGFLWSCLGSDAVDMVSYAEAFSSAIITRSLATDIPSYQWDHTQSFWREPAKSVRYRLRKHPPHPLLGVRSTEDSAHEFRWLNTLRLSDLPWLEGHKVEQQVIYPAAGYLVMAMEAAKALDESTHVRHVELYDVSISSAVHLSYDSAGVDTLFTLRLRERQAELRIAQWACYSSPATVDNGWKCNASGWLRVEFGSPPAAKSALLPPRNIAACSLNAVDMERFYTCLRGIGLDYTGEFKHLHGVRRRSGMATAKAMYKAPRFPAMIHPALLDSAFQTLFAAYCWPDDGSLQVPFVPTSLRSLKLINMNELPGGEQLDIDAYLTNSRDRDLAADIDVFTASSGRPLMQLQGLTCTSLRKLGPRDYKELYTQTVWELDIDSGVASLENARSDNPEDLELVDLCERLAYFYLRDLRRQVAPEEVAVMDWNFKRIFEWIDEELFPAIEAGRHPTIRKEWLADNRSWLMDQATKFGPQVDLLLLQAVGDNLAAVVRKETTMLEHMIKDDVLNRFYKSGLGFQKANGYLSRIAKQIAHCRPRMNILEIGAGTGGATKGILESLGTTFESYTFTDISPGFFEAAADAFAPWASKMTFKTLDIEKDSASQDFSAGYDLIIASNVLHATESLSNTLRNVRRLLKPEGRLLLLEVTSDIVRVKFMMSGLPGWWLGGNDGRRYGPTISVSRWHSELLSAGFSGVDHALRDFSDHRYMNSVMVSQAVDETSRVLCQPLSNSGGWLSGHTVTIIGGECSGIARNISKTLHLAAKSPSDVVVKVVERFEQMPSDLPPMRTVLVLEDLDDPLFRAMTSEKLAALQRTMNEARQVLWVSRGCRKEEAYASMSIGLCRSLAAEFPHVQIQHIDIEESDVSMPVVSYRVSEALARLIFKSTLKQPPPTESELTLENGKWLIPRILPDGPLNDQLNASKMMVKTQSSLAHETIDIYRSKGEFIVAKPTPSLLDVQSAGTGDISIHVALMAVTPLRVDDDTPAFLSYGFKAGDACSPVLAVSSTCSSRIYVPEHCVLDCSGLDVSDPPKLLRKALVAVAATQVLAGVPPGATVIQHEADQSLGAAVQWKAAEMGVKCVSTTFTASEQQDCGKSGPIRIHPKTPERDLKKLFPGDTTLLIDYSSAGKAADLEESSLRRCLPTRSKFTASQDIFGDDDMTAKQPSIVASKQIKDTLQSGLDFEVSDVERIITVSDLPGRAILDTPYTTIVDFASASPVATTLRPLDGSLLFRPDKTYLMVGCTGGLGQSLCRWMVSNGVRNLALTTRNMARLDSGWLEELRFQGATVRLFEVDVSDKDALAAVHAQIVRKMPPICGVAHAAMVLSDRSFGELTSDDFEAVLGPKVRGTQHLHDIFLDQQLDFFILFSSLASIVGNRGQSNYSAANLFMTAVAEQRRARGLAASVMHIGMVLGVGYVSSNGTHEATLRQYNYMPISEPEFLNMFAQAILVGQPTSGHSPEIISGLNRYSLQPDGQRFFWSENQRFCHHVLEEQSQEICTGENMTFSQRLVEAQSPEEMLSVVQEGFCSKLERMLQAEAGTIRISQALINLGVDSLIAAEIRSWFLKELEVDMPVLSILNTTSIADLCLEAVCRVSETPGSRDAQANKMTVLTEKSPDPGYDGSVAAGSSTEASPIDVSSESNGFGSSASSVGGDTDCSAFATERPKLERTGRLSFAQERVWFMQQLLHGQTAYNVTLMYRIKGPLRLSELERAFHAVIRRHEALRSCFFVDPETALPAQGVCHNSIFALEEKTHVSSTAEEEFKRIQESLYDLEHGPILRAVIHRSAGHNEHTLVLGFPHIALDGFSAQILMRDLALAYSGQELPRMPNSYLDYAAEERVAQIPVEKLGYWKSEFETLPAVLPLFDFAECRARVPLTEYRTRTMERTLPSSISDSIKTEARELGATPFHVYLAALQTLLFEMTSTSDICIGVVDANKTAAAYMDTIGFFVNLLPLRFQRHASQTMSDLVKEAKTKADEALAHGVPFDVLLEELKLPRSSTYSPLIQVMLNFKMGSTRSAPIGDCQAELLGFKDADNPYDLVFDVESFQDGSTWISIKTQQYLYTDHELELVMKTFVRILTSFSEKPWRDTTNITEPGPDERRKTLELGRGARIPPPKFSTISDCFRNRAASQPDAMAVTDDGGASLSYANLNSMVASIAAALKQTGLRLGARICVYCEPSVRIIACFLAIAQVGGAYVPLDSQAPAQRLQLILDDCEPDVIIFDKTSSVASLRTEARLLDIEDIQETSVSPADGESQAQESGTAFIVYTSGTSGIPKGVKITHRNLIQHSDAVVEFYGLRRGIMLQQAPLGFDLSLSQMTLSIVTGGTLLVASNATRRDPARLARLMRSGRVTQTIMTPTQALALVHHGRGELMQCTDWVFSLLSGERLRRHVVSEFRRLGMSALKLHNGYGPTEISINCSGGVDELSVTAPCDTVDPTIGVTLPNYTCYILDDELRPVGTGLAGELFVGGCGVAAGYLGRPELTESRFLADPFASASDLAQGWSWMYRTGDKAKLLPDGRIVFLGRITGDSQIKLRGFRIELQDVATNIVKASNGAISDAAVSLRKGPVADQDDGFLVAFVVLSDTACSEEEPEEYLRRLLRDLTLSLPQYMIPSVMGPVDELPVNSSGKLDRHALDALPLPRTVEPDESEPLTTTQERLKAVWLEALPMETHIGRETDFFEAGGNSLRLVALREHVARRFGVSLSVLELFQWSTLAGMASKIDSSTESPERRGPIDWSAETRVETTSLDWPTVSRQVRPAFDVAEGLEVVLTGATGFLGSAILKQLLQDRRVKHVHCLAVRDDAKAAEQQASLASDRVTYYDGDLALPRLGLSQQVFEELSRKAHRIIHNGADVSLLKSYRSLQKANVESTREMALLAAPRQVPLHFVSSGGIASLAGVEALPQMSLSDVRPPVDGSQGYAASKWASEVFLEGYTREVGTPTWIHRPANITGADAPSTDLMQNLIAYSSKTGALPDVGSWRGSVDLVPVEVVSEGIVRTIHEGGSSGNTVFLHHCAAKKIAVDELAAWLGVETVELDEWLERASGAGLDETASLLIRGMLERGAGGVVPCLLGAERAL</sequence>
<keyword evidence="3" id="KW-0436">Ligase</keyword>
<dbReference type="InterPro" id="IPR016039">
    <property type="entry name" value="Thiolase-like"/>
</dbReference>
<dbReference type="InterPro" id="IPR010071">
    <property type="entry name" value="AA_adenyl_dom"/>
</dbReference>
<dbReference type="InterPro" id="IPR013968">
    <property type="entry name" value="PKS_KR"/>
</dbReference>
<dbReference type="InterPro" id="IPR014030">
    <property type="entry name" value="Ketoacyl_synth_N"/>
</dbReference>
<dbReference type="Proteomes" id="UP000562929">
    <property type="component" value="Unassembled WGS sequence"/>
</dbReference>
<evidence type="ECO:0000256" key="11">
    <source>
        <dbReference type="SAM" id="MobiDB-lite"/>
    </source>
</evidence>
<dbReference type="InterPro" id="IPR013217">
    <property type="entry name" value="Methyltransf_12"/>
</dbReference>
<dbReference type="Pfam" id="PF14765">
    <property type="entry name" value="PS-DH"/>
    <property type="match status" value="1"/>
</dbReference>
<dbReference type="InterPro" id="IPR000873">
    <property type="entry name" value="AMP-dep_synth/lig_dom"/>
</dbReference>
<dbReference type="InterPro" id="IPR056501">
    <property type="entry name" value="NAD-bd_HRPKS_sdrA"/>
</dbReference>
<dbReference type="Pfam" id="PF00501">
    <property type="entry name" value="AMP-binding"/>
    <property type="match status" value="1"/>
</dbReference>
<feature type="region of interest" description="C-terminal hotdog fold" evidence="10">
    <location>
        <begin position="1092"/>
        <end position="1239"/>
    </location>
</feature>
<dbReference type="InterPro" id="IPR013120">
    <property type="entry name" value="FAR_NAD-bd"/>
</dbReference>
<dbReference type="SUPFAM" id="SSF53335">
    <property type="entry name" value="S-adenosyl-L-methionine-dependent methyltransferases"/>
    <property type="match status" value="1"/>
</dbReference>
<dbReference type="InterPro" id="IPR020807">
    <property type="entry name" value="PKS_DH"/>
</dbReference>
<proteinExistence type="inferred from homology"/>
<dbReference type="InterPro" id="IPR001227">
    <property type="entry name" value="Ac_transferase_dom_sf"/>
</dbReference>
<keyword evidence="5" id="KW-0808">Transferase</keyword>
<dbReference type="Pfam" id="PF00109">
    <property type="entry name" value="ketoacyl-synt"/>
    <property type="match status" value="1"/>
</dbReference>
<dbReference type="InterPro" id="IPR049551">
    <property type="entry name" value="PKS_DH_C"/>
</dbReference>
<evidence type="ECO:0000313" key="15">
    <source>
        <dbReference type="EMBL" id="KAF4595806.1"/>
    </source>
</evidence>
<evidence type="ECO:0000259" key="14">
    <source>
        <dbReference type="PROSITE" id="PS52019"/>
    </source>
</evidence>
<dbReference type="InterPro" id="IPR042099">
    <property type="entry name" value="ANL_N_sf"/>
</dbReference>
<dbReference type="Gene3D" id="3.30.300.30">
    <property type="match status" value="1"/>
</dbReference>
<dbReference type="CDD" id="cd19532">
    <property type="entry name" value="C_PKS-NRPS"/>
    <property type="match status" value="1"/>
</dbReference>
<dbReference type="CDD" id="cd00833">
    <property type="entry name" value="PKS"/>
    <property type="match status" value="1"/>
</dbReference>
<dbReference type="GO" id="GO:0031177">
    <property type="term" value="F:phosphopantetheine binding"/>
    <property type="evidence" value="ECO:0007669"/>
    <property type="project" value="InterPro"/>
</dbReference>
<organism evidence="15 16">
    <name type="scientific">Ophiocordyceps camponoti-floridani</name>
    <dbReference type="NCBI Taxonomy" id="2030778"/>
    <lineage>
        <taxon>Eukaryota</taxon>
        <taxon>Fungi</taxon>
        <taxon>Dikarya</taxon>
        <taxon>Ascomycota</taxon>
        <taxon>Pezizomycotina</taxon>
        <taxon>Sordariomycetes</taxon>
        <taxon>Hypocreomycetidae</taxon>
        <taxon>Hypocreales</taxon>
        <taxon>Ophiocordycipitaceae</taxon>
        <taxon>Ophiocordyceps</taxon>
    </lineage>
</organism>
<evidence type="ECO:0000256" key="2">
    <source>
        <dbReference type="ARBA" id="ARBA00022553"/>
    </source>
</evidence>
<dbReference type="Gene3D" id="3.40.50.150">
    <property type="entry name" value="Vaccinia Virus protein VP39"/>
    <property type="match status" value="1"/>
</dbReference>
<dbReference type="InterPro" id="IPR020806">
    <property type="entry name" value="PKS_PP-bd"/>
</dbReference>
<dbReference type="InterPro" id="IPR014031">
    <property type="entry name" value="Ketoacyl_synth_C"/>
</dbReference>
<dbReference type="Pfam" id="PF02801">
    <property type="entry name" value="Ketoacyl-synt_C"/>
    <property type="match status" value="1"/>
</dbReference>
<dbReference type="GO" id="GO:0004315">
    <property type="term" value="F:3-oxoacyl-[acyl-carrier-protein] synthase activity"/>
    <property type="evidence" value="ECO:0007669"/>
    <property type="project" value="InterPro"/>
</dbReference>
<dbReference type="Pfam" id="PF21089">
    <property type="entry name" value="PKS_DH_N"/>
    <property type="match status" value="1"/>
</dbReference>
<dbReference type="InterPro" id="IPR050091">
    <property type="entry name" value="PKS_NRPS_Biosynth_Enz"/>
</dbReference>
<dbReference type="Gene3D" id="1.10.1200.10">
    <property type="entry name" value="ACP-like"/>
    <property type="match status" value="1"/>
</dbReference>
<keyword evidence="2" id="KW-0597">Phosphoprotein</keyword>
<dbReference type="SUPFAM" id="SSF53901">
    <property type="entry name" value="Thiolase-like"/>
    <property type="match status" value="1"/>
</dbReference>
<dbReference type="InterPro" id="IPR057326">
    <property type="entry name" value="KR_dom"/>
</dbReference>
<dbReference type="NCBIfam" id="TIGR01733">
    <property type="entry name" value="AA-adenyl-dom"/>
    <property type="match status" value="1"/>
</dbReference>
<evidence type="ECO:0000256" key="6">
    <source>
        <dbReference type="ARBA" id="ARBA00022737"/>
    </source>
</evidence>
<dbReference type="Gene3D" id="3.40.50.720">
    <property type="entry name" value="NAD(P)-binding Rossmann-like Domain"/>
    <property type="match status" value="3"/>
</dbReference>
<feature type="compositionally biased region" description="Low complexity" evidence="11">
    <location>
        <begin position="2512"/>
        <end position="2527"/>
    </location>
</feature>
<keyword evidence="6" id="KW-0677">Repeat</keyword>
<dbReference type="Gene3D" id="3.30.559.30">
    <property type="entry name" value="Nonribosomal peptide synthetase, condensation domain"/>
    <property type="match status" value="1"/>
</dbReference>
<keyword evidence="1" id="KW-0596">Phosphopantetheine</keyword>
<evidence type="ECO:0000259" key="13">
    <source>
        <dbReference type="PROSITE" id="PS52004"/>
    </source>
</evidence>
<dbReference type="PROSITE" id="PS00012">
    <property type="entry name" value="PHOSPHOPANTETHEINE"/>
    <property type="match status" value="1"/>
</dbReference>
<feature type="domain" description="PKS/mFAS DH" evidence="14">
    <location>
        <begin position="941"/>
        <end position="1239"/>
    </location>
</feature>
<gene>
    <name evidence="15" type="ORF">GQ602_001419</name>
</gene>
<dbReference type="SMART" id="SM00826">
    <property type="entry name" value="PKS_DH"/>
    <property type="match status" value="1"/>
</dbReference>
<dbReference type="SMART" id="SM00825">
    <property type="entry name" value="PKS_KS"/>
    <property type="match status" value="1"/>
</dbReference>
<dbReference type="GO" id="GO:0016491">
    <property type="term" value="F:oxidoreductase activity"/>
    <property type="evidence" value="ECO:0007669"/>
    <property type="project" value="UniProtKB-KW"/>
</dbReference>
<evidence type="ECO:0000256" key="9">
    <source>
        <dbReference type="ARBA" id="ARBA00029443"/>
    </source>
</evidence>
<dbReference type="Pfam" id="PF16197">
    <property type="entry name" value="KAsynt_C_assoc"/>
    <property type="match status" value="1"/>
</dbReference>
<evidence type="ECO:0000256" key="1">
    <source>
        <dbReference type="ARBA" id="ARBA00022450"/>
    </source>
</evidence>
<dbReference type="InterPro" id="IPR001242">
    <property type="entry name" value="Condensation_dom"/>
</dbReference>
<dbReference type="SUPFAM" id="SSF47336">
    <property type="entry name" value="ACP-like"/>
    <property type="match status" value="2"/>
</dbReference>
<name>A0A8H4QE06_9HYPO</name>
<dbReference type="InterPro" id="IPR045851">
    <property type="entry name" value="AMP-bd_C_sf"/>
</dbReference>
<dbReference type="Gene3D" id="3.30.559.10">
    <property type="entry name" value="Chloramphenicol acetyltransferase-like domain"/>
    <property type="match status" value="1"/>
</dbReference>
<dbReference type="PROSITE" id="PS50075">
    <property type="entry name" value="CARRIER"/>
    <property type="match status" value="2"/>
</dbReference>
<dbReference type="EMBL" id="JAACLJ010000001">
    <property type="protein sequence ID" value="KAF4595806.1"/>
    <property type="molecule type" value="Genomic_DNA"/>
</dbReference>
<dbReference type="InterPro" id="IPR020841">
    <property type="entry name" value="PKS_Beta-ketoAc_synthase_dom"/>
</dbReference>
<feature type="region of interest" description="Disordered" evidence="11">
    <location>
        <begin position="2486"/>
        <end position="2529"/>
    </location>
</feature>
<protein>
    <submittedName>
        <fullName evidence="15">Putative polyketide synthase</fullName>
    </submittedName>
</protein>
<dbReference type="Pfam" id="PF08659">
    <property type="entry name" value="KR"/>
    <property type="match status" value="1"/>
</dbReference>
<dbReference type="PROSITE" id="PS00606">
    <property type="entry name" value="KS3_1"/>
    <property type="match status" value="1"/>
</dbReference>
<dbReference type="Pfam" id="PF08242">
    <property type="entry name" value="Methyltransf_12"/>
    <property type="match status" value="1"/>
</dbReference>
<dbReference type="GO" id="GO:0004312">
    <property type="term" value="F:fatty acid synthase activity"/>
    <property type="evidence" value="ECO:0007669"/>
    <property type="project" value="TreeGrafter"/>
</dbReference>
<dbReference type="GO" id="GO:0009403">
    <property type="term" value="P:toxin biosynthetic process"/>
    <property type="evidence" value="ECO:0007669"/>
    <property type="project" value="UniProtKB-ARBA"/>
</dbReference>
<reference evidence="15 16" key="1">
    <citation type="journal article" date="2020" name="G3 (Bethesda)">
        <title>Genetic Underpinnings of Host Manipulation by Ophiocordyceps as Revealed by Comparative Transcriptomics.</title>
        <authorList>
            <person name="Will I."/>
            <person name="Das B."/>
            <person name="Trinh T."/>
            <person name="Brachmann A."/>
            <person name="Ohm R.A."/>
            <person name="de Bekker C."/>
        </authorList>
    </citation>
    <scope>NUCLEOTIDE SEQUENCE [LARGE SCALE GENOMIC DNA]</scope>
    <source>
        <strain evidence="15 16">EC05</strain>
    </source>
</reference>
<dbReference type="PROSITE" id="PS52019">
    <property type="entry name" value="PKS_MFAS_DH"/>
    <property type="match status" value="1"/>
</dbReference>
<keyword evidence="16" id="KW-1185">Reference proteome</keyword>
<dbReference type="InterPro" id="IPR049552">
    <property type="entry name" value="PKS_DH_N"/>
</dbReference>
<keyword evidence="4" id="KW-0489">Methyltransferase</keyword>
<evidence type="ECO:0000259" key="12">
    <source>
        <dbReference type="PROSITE" id="PS50075"/>
    </source>
</evidence>
<dbReference type="SMART" id="SM00822">
    <property type="entry name" value="PKS_KR"/>
    <property type="match status" value="1"/>
</dbReference>
<dbReference type="InterPro" id="IPR032821">
    <property type="entry name" value="PKS_assoc"/>
</dbReference>
<feature type="domain" description="Ketosynthase family 3 (KS3)" evidence="13">
    <location>
        <begin position="8"/>
        <end position="439"/>
    </location>
</feature>
<feature type="active site" description="Proton donor; for dehydratase activity" evidence="10">
    <location>
        <position position="1149"/>
    </location>
</feature>
<dbReference type="InterPro" id="IPR036291">
    <property type="entry name" value="NAD(P)-bd_dom_sf"/>
</dbReference>
<dbReference type="PROSITE" id="PS52004">
    <property type="entry name" value="KS3_2"/>
    <property type="match status" value="1"/>
</dbReference>
<dbReference type="InterPro" id="IPR036736">
    <property type="entry name" value="ACP-like_sf"/>
</dbReference>
<dbReference type="SUPFAM" id="SSF56801">
    <property type="entry name" value="Acetyl-CoA synthetase-like"/>
    <property type="match status" value="1"/>
</dbReference>
<feature type="domain" description="Carrier" evidence="12">
    <location>
        <begin position="3526"/>
        <end position="3602"/>
    </location>
</feature>
<dbReference type="GO" id="GO:0016874">
    <property type="term" value="F:ligase activity"/>
    <property type="evidence" value="ECO:0007669"/>
    <property type="project" value="UniProtKB-KW"/>
</dbReference>
<dbReference type="Gene3D" id="3.40.47.10">
    <property type="match status" value="1"/>
</dbReference>
<feature type="domain" description="Carrier" evidence="12">
    <location>
        <begin position="2391"/>
        <end position="2468"/>
    </location>
</feature>
<dbReference type="SUPFAM" id="SSF52777">
    <property type="entry name" value="CoA-dependent acyltransferases"/>
    <property type="match status" value="2"/>
</dbReference>
<evidence type="ECO:0000256" key="8">
    <source>
        <dbReference type="ARBA" id="ARBA00023268"/>
    </source>
</evidence>
<evidence type="ECO:0000256" key="10">
    <source>
        <dbReference type="PROSITE-ProRule" id="PRU01363"/>
    </source>
</evidence>
<keyword evidence="7" id="KW-0560">Oxidoreductase</keyword>
<evidence type="ECO:0000256" key="3">
    <source>
        <dbReference type="ARBA" id="ARBA00022598"/>
    </source>
</evidence>
<dbReference type="GO" id="GO:0032259">
    <property type="term" value="P:methylation"/>
    <property type="evidence" value="ECO:0007669"/>
    <property type="project" value="UniProtKB-KW"/>
</dbReference>
<dbReference type="InterPro" id="IPR049900">
    <property type="entry name" value="PKS_mFAS_DH"/>
</dbReference>
<evidence type="ECO:0000256" key="7">
    <source>
        <dbReference type="ARBA" id="ARBA00023002"/>
    </source>
</evidence>
<accession>A0A8H4QE06</accession>
<evidence type="ECO:0000256" key="4">
    <source>
        <dbReference type="ARBA" id="ARBA00022603"/>
    </source>
</evidence>
<dbReference type="InterPro" id="IPR014043">
    <property type="entry name" value="Acyl_transferase_dom"/>
</dbReference>
<dbReference type="Gene3D" id="3.10.129.110">
    <property type="entry name" value="Polyketide synthase dehydratase"/>
    <property type="match status" value="1"/>
</dbReference>
<dbReference type="PANTHER" id="PTHR43775:SF20">
    <property type="entry name" value="HYBRID PKS-NRPS SYNTHETASE APDA"/>
    <property type="match status" value="1"/>
</dbReference>
<comment type="similarity">
    <text evidence="9">In the C-terminal section; belongs to the NRP synthetase family.</text>
</comment>
<dbReference type="InterPro" id="IPR023213">
    <property type="entry name" value="CAT-like_dom_sf"/>
</dbReference>
<dbReference type="CDD" id="cd05930">
    <property type="entry name" value="A_NRPS"/>
    <property type="match status" value="1"/>
</dbReference>
<dbReference type="OrthoDB" id="329835at2759"/>
<dbReference type="InterPro" id="IPR018201">
    <property type="entry name" value="Ketoacyl_synth_AS"/>
</dbReference>
<dbReference type="SUPFAM" id="SSF51735">
    <property type="entry name" value="NAD(P)-binding Rossmann-fold domains"/>
    <property type="match status" value="2"/>
</dbReference>
<dbReference type="InterPro" id="IPR016035">
    <property type="entry name" value="Acyl_Trfase/lysoPLipase"/>
</dbReference>
<dbReference type="Pfam" id="PF00668">
    <property type="entry name" value="Condensation"/>
    <property type="match status" value="1"/>
</dbReference>
<dbReference type="InterPro" id="IPR029063">
    <property type="entry name" value="SAM-dependent_MTases_sf"/>
</dbReference>
<dbReference type="InterPro" id="IPR016036">
    <property type="entry name" value="Malonyl_transacylase_ACP-bd"/>
</dbReference>
<dbReference type="InterPro" id="IPR009081">
    <property type="entry name" value="PP-bd_ACP"/>
</dbReference>
<dbReference type="PROSITE" id="PS00455">
    <property type="entry name" value="AMP_BINDING"/>
    <property type="match status" value="1"/>
</dbReference>
<dbReference type="SUPFAM" id="SSF52151">
    <property type="entry name" value="FabD/lysophospholipase-like"/>
    <property type="match status" value="1"/>
</dbReference>
<dbReference type="Pfam" id="PF00698">
    <property type="entry name" value="Acyl_transf_1"/>
    <property type="match status" value="1"/>
</dbReference>
<dbReference type="InterPro" id="IPR042104">
    <property type="entry name" value="PKS_dehydratase_sf"/>
</dbReference>
<feature type="active site" description="Proton acceptor; for dehydratase activity" evidence="10">
    <location>
        <position position="973"/>
    </location>
</feature>
<dbReference type="Gene3D" id="3.40.50.12780">
    <property type="entry name" value="N-terminal domain of ligase-like"/>
    <property type="match status" value="1"/>
</dbReference>
<dbReference type="GO" id="GO:0030639">
    <property type="term" value="P:polyketide biosynthetic process"/>
    <property type="evidence" value="ECO:0007669"/>
    <property type="project" value="UniProtKB-ARBA"/>
</dbReference>
<keyword evidence="8" id="KW-0511">Multifunctional enzyme</keyword>
<dbReference type="Gene3D" id="3.40.366.10">
    <property type="entry name" value="Malonyl-Coenzyme A Acyl Carrier Protein, domain 2"/>
    <property type="match status" value="1"/>
</dbReference>
<dbReference type="GO" id="GO:0008168">
    <property type="term" value="F:methyltransferase activity"/>
    <property type="evidence" value="ECO:0007669"/>
    <property type="project" value="UniProtKB-KW"/>
</dbReference>